<name>A0A2H0KCI3_9BACT</name>
<dbReference type="EMBL" id="PCVG01000018">
    <property type="protein sequence ID" value="PIQ68937.1"/>
    <property type="molecule type" value="Genomic_DNA"/>
</dbReference>
<dbReference type="Pfam" id="PF07963">
    <property type="entry name" value="N_methyl"/>
    <property type="match status" value="1"/>
</dbReference>
<dbReference type="InterPro" id="IPR012902">
    <property type="entry name" value="N_methyl_site"/>
</dbReference>
<evidence type="ECO:0008006" key="4">
    <source>
        <dbReference type="Google" id="ProtNLM"/>
    </source>
</evidence>
<accession>A0A2H0KCI3</accession>
<dbReference type="AlphaFoldDB" id="A0A2H0KCI3"/>
<comment type="caution">
    <text evidence="2">The sequence shown here is derived from an EMBL/GenBank/DDBJ whole genome shotgun (WGS) entry which is preliminary data.</text>
</comment>
<sequence>MKYEAYIMKYTRQKSPELTVPCFKFHGSSRAGFTIIETLVAVAVLMLAITGPLTMAERSLSAGQIARKEVTAFYLAQEAIEYVRNLKDTNAISGKGGTSAWLDGLEDCKEESGCGIDPTSPDDVGPQVILCAEAFNRDCLLYQYTGLNSDGTPIFGVDEALMGLFGHRSTSGWAETHYTRRVRIDEKQPGIEARVTVTVIWGEGTNEGRNITVSSSVFNWYASP</sequence>
<gene>
    <name evidence="2" type="ORF">COV91_01570</name>
</gene>
<proteinExistence type="predicted"/>
<organism evidence="2 3">
    <name type="scientific">Candidatus Taylorbacteria bacterium CG11_big_fil_rev_8_21_14_0_20_46_11</name>
    <dbReference type="NCBI Taxonomy" id="1975025"/>
    <lineage>
        <taxon>Bacteria</taxon>
        <taxon>Candidatus Tayloriibacteriota</taxon>
    </lineage>
</organism>
<reference evidence="2 3" key="1">
    <citation type="submission" date="2017-09" db="EMBL/GenBank/DDBJ databases">
        <title>Depth-based differentiation of microbial function through sediment-hosted aquifers and enrichment of novel symbionts in the deep terrestrial subsurface.</title>
        <authorList>
            <person name="Probst A.J."/>
            <person name="Ladd B."/>
            <person name="Jarett J.K."/>
            <person name="Geller-Mcgrath D.E."/>
            <person name="Sieber C.M."/>
            <person name="Emerson J.B."/>
            <person name="Anantharaman K."/>
            <person name="Thomas B.C."/>
            <person name="Malmstrom R."/>
            <person name="Stieglmeier M."/>
            <person name="Klingl A."/>
            <person name="Woyke T."/>
            <person name="Ryan C.M."/>
            <person name="Banfield J.F."/>
        </authorList>
    </citation>
    <scope>NUCLEOTIDE SEQUENCE [LARGE SCALE GENOMIC DNA]</scope>
    <source>
        <strain evidence="2">CG11_big_fil_rev_8_21_14_0_20_46_11</strain>
    </source>
</reference>
<evidence type="ECO:0000313" key="2">
    <source>
        <dbReference type="EMBL" id="PIQ68937.1"/>
    </source>
</evidence>
<evidence type="ECO:0000313" key="3">
    <source>
        <dbReference type="Proteomes" id="UP000229342"/>
    </source>
</evidence>
<evidence type="ECO:0000256" key="1">
    <source>
        <dbReference type="SAM" id="Phobius"/>
    </source>
</evidence>
<dbReference type="Proteomes" id="UP000229342">
    <property type="component" value="Unassembled WGS sequence"/>
</dbReference>
<keyword evidence="1" id="KW-1133">Transmembrane helix</keyword>
<keyword evidence="1" id="KW-0812">Transmembrane</keyword>
<protein>
    <recommendedName>
        <fullName evidence="4">Type II secretion system protein GspI C-terminal domain-containing protein</fullName>
    </recommendedName>
</protein>
<feature type="transmembrane region" description="Helical" evidence="1">
    <location>
        <begin position="31"/>
        <end position="49"/>
    </location>
</feature>
<keyword evidence="1" id="KW-0472">Membrane</keyword>